<dbReference type="SMART" id="SM00327">
    <property type="entry name" value="VWA"/>
    <property type="match status" value="1"/>
</dbReference>
<dbReference type="Gene3D" id="3.40.390.10">
    <property type="entry name" value="Collagenase (Catalytic Domain)"/>
    <property type="match status" value="1"/>
</dbReference>
<dbReference type="PANTHER" id="PTHR10579:SF43">
    <property type="entry name" value="ZINC FINGER (C3HC4-TYPE RING FINGER) FAMILY PROTEIN"/>
    <property type="match status" value="1"/>
</dbReference>
<feature type="compositionally biased region" description="Pro residues" evidence="1">
    <location>
        <begin position="890"/>
        <end position="906"/>
    </location>
</feature>
<dbReference type="EMBL" id="BMMK01000021">
    <property type="protein sequence ID" value="GGM66887.1"/>
    <property type="molecule type" value="Genomic_DNA"/>
</dbReference>
<reference evidence="3" key="2">
    <citation type="submission" date="2020-09" db="EMBL/GenBank/DDBJ databases">
        <authorList>
            <person name="Sun Q."/>
            <person name="Zhou Y."/>
        </authorList>
    </citation>
    <scope>NUCLEOTIDE SEQUENCE</scope>
    <source>
        <strain evidence="3">CGMCC 4.5737</strain>
    </source>
</reference>
<organism evidence="3 4">
    <name type="scientific">Longimycelium tulufanense</name>
    <dbReference type="NCBI Taxonomy" id="907463"/>
    <lineage>
        <taxon>Bacteria</taxon>
        <taxon>Bacillati</taxon>
        <taxon>Actinomycetota</taxon>
        <taxon>Actinomycetes</taxon>
        <taxon>Pseudonocardiales</taxon>
        <taxon>Pseudonocardiaceae</taxon>
        <taxon>Longimycelium</taxon>
    </lineage>
</organism>
<dbReference type="PROSITE" id="PS50234">
    <property type="entry name" value="VWFA"/>
    <property type="match status" value="1"/>
</dbReference>
<gene>
    <name evidence="3" type="ORF">GCM10012275_41680</name>
</gene>
<dbReference type="Pfam" id="PF13519">
    <property type="entry name" value="VWA_2"/>
    <property type="match status" value="1"/>
</dbReference>
<keyword evidence="4" id="KW-1185">Reference proteome</keyword>
<feature type="domain" description="VWFA" evidence="2">
    <location>
        <begin position="418"/>
        <end position="608"/>
    </location>
</feature>
<dbReference type="InterPro" id="IPR036465">
    <property type="entry name" value="vWFA_dom_sf"/>
</dbReference>
<dbReference type="RefSeq" id="WP_189060081.1">
    <property type="nucleotide sequence ID" value="NZ_BMMK01000021.1"/>
</dbReference>
<accession>A0A8J3FXX8</accession>
<dbReference type="InterPro" id="IPR051266">
    <property type="entry name" value="CLCR"/>
</dbReference>
<comment type="caution">
    <text evidence="3">The sequence shown here is derived from an EMBL/GenBank/DDBJ whole genome shotgun (WGS) entry which is preliminary data.</text>
</comment>
<dbReference type="Pfam" id="PF09471">
    <property type="entry name" value="Peptidase_M64"/>
    <property type="match status" value="2"/>
</dbReference>
<dbReference type="SUPFAM" id="SSF53300">
    <property type="entry name" value="vWA-like"/>
    <property type="match status" value="1"/>
</dbReference>
<evidence type="ECO:0000259" key="2">
    <source>
        <dbReference type="PROSITE" id="PS50234"/>
    </source>
</evidence>
<feature type="region of interest" description="Disordered" evidence="1">
    <location>
        <begin position="884"/>
        <end position="906"/>
    </location>
</feature>
<reference evidence="3" key="1">
    <citation type="journal article" date="2014" name="Int. J. Syst. Evol. Microbiol.">
        <title>Complete genome sequence of Corynebacterium casei LMG S-19264T (=DSM 44701T), isolated from a smear-ripened cheese.</title>
        <authorList>
            <consortium name="US DOE Joint Genome Institute (JGI-PGF)"/>
            <person name="Walter F."/>
            <person name="Albersmeier A."/>
            <person name="Kalinowski J."/>
            <person name="Ruckert C."/>
        </authorList>
    </citation>
    <scope>NUCLEOTIDE SEQUENCE</scope>
    <source>
        <strain evidence="3">CGMCC 4.5737</strain>
    </source>
</reference>
<sequence length="906" mass="98667">MGTADGSVTGITKILDNGPDSELCNIVLVAEGFTTSEQGDFADLCNDFVAALQDEPWFPVMGGAINVHRLDVVSDESGADDPKECDDGSEGDDVIVDTYFDAQFCSSGIRRCLNGDVSLVRTELDARLPEWHVATVLVNTTDFGGCASGNVNFSSTHSGWEAVALHELGHSAFGLADEYPTWEGCDSGETDRDLYEGSDPNRPNITTVTNRSTLKWRHLLTPGVPVPTMQNPDCSECDERPNVLDDDDKIGLFEGAGYYHCGLHRPAYRCRMRSSSDPFCKVCLEAIAVDLSDFAAATPVLEVVPTAIDFGEIAYGLTQYRLFEVRNVRSGHPVPLDVTLTPPTGEFSYAPGTELTFTLPAPIFEAYSWRHVFVAFTSTPTGGPTFTGEAAVTAGEPGAEQSVTVDLQATAVPPPPVDSTLVLDRSASMSEETGEFGQTKIDHTLQAARLYVSLLKENDRIGIVRYHHRSDDSDIMLTMRVAGPLGGGAGRTAAMDALDADNFTPDGTTSIGGGIINGSGVLDDGVADSRALVVLTDGRQNTPPDIPAGRAEVETKTPRQRVFAVGLGLNQLEDKLNEIASVTGGVAQITGDLVDEREFLLRKLFVQILSDVSDEAFVRDPRQFLGAGQRQATPVWLGEVDVACDFIVTWRPHPFQQKFPRVWLEAPDGTIIDEAAAASAGNINHVRHATHLYYRVLFPLRPDTPFAHAGRWRVWAEMPTTVIEHGGLIYSVMAKARSDLRLGGHLVQAEYQPGSAMTVVLEPTLFGLPIRLDPPVRVEVTRPDGAHRTLTLLRDDTGTYTGIYNDTPLVGPYGFDTEVSATTPAGYRVTRYRHLTGLIYVRRRPEDGDKDECPDGKDDDWVRTCKEARRALRFIDDVLVRCCTQHRPPRPPPRPPSPGLRRPPPG</sequence>
<dbReference type="Proteomes" id="UP000637578">
    <property type="component" value="Unassembled WGS sequence"/>
</dbReference>
<name>A0A8J3FXX8_9PSEU</name>
<dbReference type="CDD" id="cd00198">
    <property type="entry name" value="vWFA"/>
    <property type="match status" value="1"/>
</dbReference>
<dbReference type="Gene3D" id="3.40.50.410">
    <property type="entry name" value="von Willebrand factor, type A domain"/>
    <property type="match status" value="1"/>
</dbReference>
<evidence type="ECO:0000256" key="1">
    <source>
        <dbReference type="SAM" id="MobiDB-lite"/>
    </source>
</evidence>
<dbReference type="PANTHER" id="PTHR10579">
    <property type="entry name" value="CALCIUM-ACTIVATED CHLORIDE CHANNEL REGULATOR"/>
    <property type="match status" value="1"/>
</dbReference>
<proteinExistence type="predicted"/>
<dbReference type="InterPro" id="IPR024079">
    <property type="entry name" value="MetalloPept_cat_dom_sf"/>
</dbReference>
<dbReference type="AlphaFoldDB" id="A0A8J3FXX8"/>
<dbReference type="GO" id="GO:0008237">
    <property type="term" value="F:metallopeptidase activity"/>
    <property type="evidence" value="ECO:0007669"/>
    <property type="project" value="InterPro"/>
</dbReference>
<protein>
    <recommendedName>
        <fullName evidence="2">VWFA domain-containing protein</fullName>
    </recommendedName>
</protein>
<dbReference type="InterPro" id="IPR019026">
    <property type="entry name" value="Peptidase_M64_IgA"/>
</dbReference>
<dbReference type="InterPro" id="IPR002035">
    <property type="entry name" value="VWF_A"/>
</dbReference>
<evidence type="ECO:0000313" key="3">
    <source>
        <dbReference type="EMBL" id="GGM66887.1"/>
    </source>
</evidence>
<evidence type="ECO:0000313" key="4">
    <source>
        <dbReference type="Proteomes" id="UP000637578"/>
    </source>
</evidence>